<evidence type="ECO:0000256" key="3">
    <source>
        <dbReference type="ARBA" id="ARBA00023125"/>
    </source>
</evidence>
<evidence type="ECO:0000313" key="7">
    <source>
        <dbReference type="Proteomes" id="UP000517252"/>
    </source>
</evidence>
<feature type="region of interest" description="Disordered" evidence="5">
    <location>
        <begin position="521"/>
        <end position="552"/>
    </location>
</feature>
<evidence type="ECO:0000256" key="4">
    <source>
        <dbReference type="ARBA" id="ARBA00023242"/>
    </source>
</evidence>
<keyword evidence="4" id="KW-0539">Nucleus</keyword>
<evidence type="ECO:0000256" key="1">
    <source>
        <dbReference type="ARBA" id="ARBA00004123"/>
    </source>
</evidence>
<dbReference type="GO" id="GO:0003700">
    <property type="term" value="F:DNA-binding transcription factor activity"/>
    <property type="evidence" value="ECO:0007669"/>
    <property type="project" value="InterPro"/>
</dbReference>
<comment type="caution">
    <text evidence="6">The sequence shown here is derived from an EMBL/GenBank/DDBJ whole genome shotgun (WGS) entry which is preliminary data.</text>
</comment>
<gene>
    <name evidence="6" type="ORF">TASIC1_0002026000</name>
</gene>
<name>A0A6V8QMP8_TRIAP</name>
<evidence type="ECO:0008006" key="8">
    <source>
        <dbReference type="Google" id="ProtNLM"/>
    </source>
</evidence>
<dbReference type="PANTHER" id="PTHR46910:SF3">
    <property type="entry name" value="HALOTOLERANCE PROTEIN 9-RELATED"/>
    <property type="match status" value="1"/>
</dbReference>
<feature type="compositionally biased region" description="Polar residues" evidence="5">
    <location>
        <begin position="621"/>
        <end position="636"/>
    </location>
</feature>
<keyword evidence="2" id="KW-0479">Metal-binding</keyword>
<feature type="compositionally biased region" description="Low complexity" evidence="5">
    <location>
        <begin position="528"/>
        <end position="539"/>
    </location>
</feature>
<dbReference type="GO" id="GO:0005634">
    <property type="term" value="C:nucleus"/>
    <property type="evidence" value="ECO:0007669"/>
    <property type="project" value="UniProtKB-SubCell"/>
</dbReference>
<reference evidence="6 7" key="1">
    <citation type="submission" date="2020-07" db="EMBL/GenBank/DDBJ databases">
        <title>Trichoderma asperellum IC-1 whole genome shotgun sequence.</title>
        <authorList>
            <person name="Kanamasa S."/>
            <person name="Takahashi H."/>
        </authorList>
    </citation>
    <scope>NUCLEOTIDE SEQUENCE [LARGE SCALE GENOMIC DNA]</scope>
    <source>
        <strain evidence="6 7">IC-1</strain>
    </source>
</reference>
<dbReference type="GO" id="GO:0003677">
    <property type="term" value="F:DNA binding"/>
    <property type="evidence" value="ECO:0007669"/>
    <property type="project" value="UniProtKB-KW"/>
</dbReference>
<sequence length="663" mass="73221">MPPYELSLYLLRVYHREICYLFPFICFSTFMRAYRSLNSDDGAAIGHFTSALFGLGGSGEELSTHPLMFRCALFTMLSHAARFSQMKEKDRMFLSRAFWECACAHLTPALVKENSLAAVQTFLIVAVSFNSTRFTGDERRIPIEIAYRLAQHMRLDDVNDGVLRSPEEKEARMKAWYGCVMMTSFVKTAVNFRLPLSCRVGAKALESANQTPPDSIPFSFFTGCVARCEELEKILKNMPKASSHTLPKKSSSHYSHALAELLEMFAKFLSVLPVALDWTTMGIPSLEVDTIGSVDTQKTNLDAAELQIPDVGTVGLIIIMAQTSESLWTSFDVNLLKQAWKYCQELLIFDRTNSSFKRDVVEFLWKVNGGITKGRVLANEYFMIPEPPSATERGGKGGFRTWTFDVDPSRLEADGIIRVPYSVAQNTHTLPDEDYMDIEISPRTRIEDVLVMPQASADWSNQAGAAPRAETAAMSVSNAFNGRPSLTPSVDTDFSFTPGADLDFTFPPGMVDMDFALDPNADGSFAQPNSSSSTPFSPSRWDTGRACHRTASASTSSSFMPFSQAQWTADMACYDPTTAPASSMLFSRPSWTAGMAYRQPGQAPDMPSDAPPLKVMHFNPAMSSDQGQSTFSRDTPNQPPVGYTSSASAAFHGGNIFLNGLRR</sequence>
<comment type="subcellular location">
    <subcellularLocation>
        <location evidence="1">Nucleus</location>
    </subcellularLocation>
</comment>
<dbReference type="Proteomes" id="UP000517252">
    <property type="component" value="Unassembled WGS sequence"/>
</dbReference>
<accession>A0A6V8QMP8</accession>
<evidence type="ECO:0000256" key="2">
    <source>
        <dbReference type="ARBA" id="ARBA00022723"/>
    </source>
</evidence>
<evidence type="ECO:0000313" key="6">
    <source>
        <dbReference type="EMBL" id="GFP53076.1"/>
    </source>
</evidence>
<proteinExistence type="predicted"/>
<keyword evidence="3" id="KW-0238">DNA-binding</keyword>
<dbReference type="OrthoDB" id="424974at2759"/>
<dbReference type="GO" id="GO:0046872">
    <property type="term" value="F:metal ion binding"/>
    <property type="evidence" value="ECO:0007669"/>
    <property type="project" value="UniProtKB-KW"/>
</dbReference>
<dbReference type="CDD" id="cd12148">
    <property type="entry name" value="fungal_TF_MHR"/>
    <property type="match status" value="1"/>
</dbReference>
<dbReference type="AlphaFoldDB" id="A0A6V8QMP8"/>
<evidence type="ECO:0000256" key="5">
    <source>
        <dbReference type="SAM" id="MobiDB-lite"/>
    </source>
</evidence>
<dbReference type="EMBL" id="BLZH01000002">
    <property type="protein sequence ID" value="GFP53076.1"/>
    <property type="molecule type" value="Genomic_DNA"/>
</dbReference>
<organism evidence="6 7">
    <name type="scientific">Trichoderma asperellum</name>
    <name type="common">Filamentous fungus</name>
    <dbReference type="NCBI Taxonomy" id="101201"/>
    <lineage>
        <taxon>Eukaryota</taxon>
        <taxon>Fungi</taxon>
        <taxon>Dikarya</taxon>
        <taxon>Ascomycota</taxon>
        <taxon>Pezizomycotina</taxon>
        <taxon>Sordariomycetes</taxon>
        <taxon>Hypocreomycetidae</taxon>
        <taxon>Hypocreales</taxon>
        <taxon>Hypocreaceae</taxon>
        <taxon>Trichoderma</taxon>
    </lineage>
</organism>
<dbReference type="InterPro" id="IPR050987">
    <property type="entry name" value="AtrR-like"/>
</dbReference>
<feature type="region of interest" description="Disordered" evidence="5">
    <location>
        <begin position="621"/>
        <end position="647"/>
    </location>
</feature>
<protein>
    <recommendedName>
        <fullName evidence="8">Transcription factor domain-containing protein</fullName>
    </recommendedName>
</protein>
<dbReference type="PANTHER" id="PTHR46910">
    <property type="entry name" value="TRANSCRIPTION FACTOR PDR1"/>
    <property type="match status" value="1"/>
</dbReference>